<feature type="region of interest" description="Disordered" evidence="1">
    <location>
        <begin position="32"/>
        <end position="70"/>
    </location>
</feature>
<organism evidence="3 4">
    <name type="scientific">Choanephora cucurbitarum</name>
    <dbReference type="NCBI Taxonomy" id="101091"/>
    <lineage>
        <taxon>Eukaryota</taxon>
        <taxon>Fungi</taxon>
        <taxon>Fungi incertae sedis</taxon>
        <taxon>Mucoromycota</taxon>
        <taxon>Mucoromycotina</taxon>
        <taxon>Mucoromycetes</taxon>
        <taxon>Mucorales</taxon>
        <taxon>Mucorineae</taxon>
        <taxon>Choanephoraceae</taxon>
        <taxon>Choanephoroideae</taxon>
        <taxon>Choanephora</taxon>
    </lineage>
</organism>
<feature type="domain" description="YABBY protein C-terminal" evidence="2">
    <location>
        <begin position="4"/>
        <end position="47"/>
    </location>
</feature>
<dbReference type="InterPro" id="IPR036910">
    <property type="entry name" value="HMG_box_dom_sf"/>
</dbReference>
<dbReference type="Pfam" id="PF04690">
    <property type="entry name" value="YABBY"/>
    <property type="match status" value="1"/>
</dbReference>
<feature type="compositionally biased region" description="Basic and acidic residues" evidence="1">
    <location>
        <begin position="49"/>
        <end position="70"/>
    </location>
</feature>
<evidence type="ECO:0000313" key="3">
    <source>
        <dbReference type="EMBL" id="OBZ84189.1"/>
    </source>
</evidence>
<accession>A0A1C7N6G2</accession>
<dbReference type="SUPFAM" id="SSF47095">
    <property type="entry name" value="HMG-box"/>
    <property type="match status" value="1"/>
</dbReference>
<evidence type="ECO:0000313" key="4">
    <source>
        <dbReference type="Proteomes" id="UP000093000"/>
    </source>
</evidence>
<dbReference type="InParanoid" id="A0A1C7N6G2"/>
<evidence type="ECO:0000256" key="1">
    <source>
        <dbReference type="SAM" id="MobiDB-lite"/>
    </source>
</evidence>
<feature type="compositionally biased region" description="Basic and acidic residues" evidence="1">
    <location>
        <begin position="32"/>
        <end position="41"/>
    </location>
</feature>
<comment type="caution">
    <text evidence="3">The sequence shown here is derived from an EMBL/GenBank/DDBJ whole genome shotgun (WGS) entry which is preliminary data.</text>
</comment>
<evidence type="ECO:0000259" key="2">
    <source>
        <dbReference type="Pfam" id="PF04690"/>
    </source>
</evidence>
<dbReference type="AlphaFoldDB" id="A0A1C7N6G2"/>
<name>A0A1C7N6G2_9FUNG</name>
<keyword evidence="4" id="KW-1185">Reference proteome</keyword>
<proteinExistence type="predicted"/>
<dbReference type="Proteomes" id="UP000093000">
    <property type="component" value="Unassembled WGS sequence"/>
</dbReference>
<protein>
    <recommendedName>
        <fullName evidence="2">YABBY protein C-terminal domain-containing protein</fullName>
    </recommendedName>
</protein>
<sequence>MAKEKITKKSPAKKLSPYNNFMKEELAKIKKENEGISHKDAQNWAKSSDNPKNKKAEDKVEDKKTEEKKE</sequence>
<dbReference type="EMBL" id="LUGH01000544">
    <property type="protein sequence ID" value="OBZ84189.1"/>
    <property type="molecule type" value="Genomic_DNA"/>
</dbReference>
<dbReference type="InterPro" id="IPR056775">
    <property type="entry name" value="YABBY_C"/>
</dbReference>
<dbReference type="OrthoDB" id="667577at2759"/>
<reference evidence="3 4" key="1">
    <citation type="submission" date="2016-03" db="EMBL/GenBank/DDBJ databases">
        <title>Choanephora cucurbitarum.</title>
        <authorList>
            <person name="Min B."/>
            <person name="Park H."/>
            <person name="Park J.-H."/>
            <person name="Shin H.-D."/>
            <person name="Choi I.-G."/>
        </authorList>
    </citation>
    <scope>NUCLEOTIDE SEQUENCE [LARGE SCALE GENOMIC DNA]</scope>
    <source>
        <strain evidence="3 4">KUS-F28377</strain>
    </source>
</reference>
<gene>
    <name evidence="3" type="ORF">A0J61_07763</name>
</gene>
<feature type="region of interest" description="Disordered" evidence="1">
    <location>
        <begin position="1"/>
        <end position="20"/>
    </location>
</feature>